<dbReference type="KEGG" id="vg:55613391"/>
<evidence type="ECO:0000313" key="2">
    <source>
        <dbReference type="Proteomes" id="UP000320660"/>
    </source>
</evidence>
<dbReference type="EMBL" id="MK368614">
    <property type="protein sequence ID" value="QAU04178.1"/>
    <property type="molecule type" value="Genomic_DNA"/>
</dbReference>
<organism evidence="1 2">
    <name type="scientific">Vibrio phage 2 TSL-2019</name>
    <dbReference type="NCBI Taxonomy" id="2508172"/>
    <lineage>
        <taxon>Viruses</taxon>
        <taxon>Duplodnaviria</taxon>
        <taxon>Heunggongvirae</taxon>
        <taxon>Uroviricota</taxon>
        <taxon>Caudoviricetes</taxon>
        <taxon>Chimalliviridae</taxon>
        <taxon>Gorgonvirinae</taxon>
        <taxon>Aphroditevirus</taxon>
        <taxon>Aphroditevirus av2TSL2019</taxon>
    </lineage>
</organism>
<dbReference type="Proteomes" id="UP000320660">
    <property type="component" value="Segment"/>
</dbReference>
<name>A0A513PW89_9CAUD</name>
<proteinExistence type="predicted"/>
<dbReference type="GeneID" id="55613391"/>
<reference evidence="1 2" key="1">
    <citation type="submission" date="2019-01" db="EMBL/GenBank/DDBJ databases">
        <authorList>
            <person name="Le T.S."/>
            <person name="Kurtboke I."/>
        </authorList>
    </citation>
    <scope>NUCLEOTIDE SEQUENCE [LARGE SCALE GENOMIC DNA]</scope>
</reference>
<accession>A0A513PW89</accession>
<sequence>MGPLPNLKINLDIETQSQDILSQMTIERQPTTASIV</sequence>
<evidence type="ECO:0000313" key="1">
    <source>
        <dbReference type="EMBL" id="QAU04178.1"/>
    </source>
</evidence>
<dbReference type="RefSeq" id="YP_009843125.1">
    <property type="nucleotide sequence ID" value="NC_048747.1"/>
</dbReference>
<keyword evidence="2" id="KW-1185">Reference proteome</keyword>
<protein>
    <submittedName>
        <fullName evidence="1">Uncharacterized protein</fullName>
    </submittedName>
</protein>